<keyword evidence="3" id="KW-0804">Transcription</keyword>
<dbReference type="CDD" id="cd00093">
    <property type="entry name" value="HTH_XRE"/>
    <property type="match status" value="1"/>
</dbReference>
<evidence type="ECO:0000256" key="1">
    <source>
        <dbReference type="ARBA" id="ARBA00023015"/>
    </source>
</evidence>
<dbReference type="SUPFAM" id="SSF47413">
    <property type="entry name" value="lambda repressor-like DNA-binding domains"/>
    <property type="match status" value="1"/>
</dbReference>
<reference evidence="5 6" key="1">
    <citation type="submission" date="2015-06" db="EMBL/GenBank/DDBJ databases">
        <title>Improved classification and identification of acetic acid bacteria using matrix-assisted laser desorption/ionization time-of-flight mass spectrometry; Gluconobacter nephelii and Gluconobacter uchimurae are later heterotypic synonyms of Gluconobacter japonicus and Gluconobacter oxydans, respectively.</title>
        <authorList>
            <person name="Li L."/>
            <person name="Cleenwerck I."/>
            <person name="De Vuyst L."/>
            <person name="Vandamme P."/>
        </authorList>
    </citation>
    <scope>NUCLEOTIDE SEQUENCE [LARGE SCALE GENOMIC DNA]</scope>
    <source>
        <strain evidence="5 6">LMG 1768</strain>
    </source>
</reference>
<accession>A0A149TNL4</accession>
<evidence type="ECO:0000256" key="3">
    <source>
        <dbReference type="ARBA" id="ARBA00023163"/>
    </source>
</evidence>
<dbReference type="InterPro" id="IPR001387">
    <property type="entry name" value="Cro/C1-type_HTH"/>
</dbReference>
<dbReference type="Pfam" id="PF00717">
    <property type="entry name" value="Peptidase_S24"/>
    <property type="match status" value="1"/>
</dbReference>
<sequence length="260" mass="28158">MSEKTFSNEDFAVEDENSELQAIAARLKFAIENAGGNKAVSERASVPLSTLNGYIAGRDMKGSAAAKLAQACDVSLEWLYFGKTRELASAKNSIMHAAPERLPEISTVSASDRVSIRLFNVEASAGYGVTGPNVEEQASVDLIRSSLPIYVVSRLQHLVAVTVRGDSMTPSLYDGDIIFVDTKDTDVIPGCMYVLRRDNDIMVKRLAWTSLGDLVVSSDNPRFPSETVEARRARALFEDGGAPVQVVGRVLWRTGIVGSL</sequence>
<dbReference type="InterPro" id="IPR010982">
    <property type="entry name" value="Lambda_DNA-bd_dom_sf"/>
</dbReference>
<comment type="caution">
    <text evidence="5">The sequence shown here is derived from an EMBL/GenBank/DDBJ whole genome shotgun (WGS) entry which is preliminary data.</text>
</comment>
<dbReference type="PANTHER" id="PTHR40661">
    <property type="match status" value="1"/>
</dbReference>
<keyword evidence="1" id="KW-0805">Transcription regulation</keyword>
<dbReference type="PATRIC" id="fig|318683.6.peg.557"/>
<feature type="domain" description="HTH cro/C1-type" evidence="4">
    <location>
        <begin position="38"/>
        <end position="79"/>
    </location>
</feature>
<keyword evidence="2" id="KW-0238">DNA-binding</keyword>
<dbReference type="OrthoDB" id="7219726at2"/>
<evidence type="ECO:0000313" key="6">
    <source>
        <dbReference type="Proteomes" id="UP000075636"/>
    </source>
</evidence>
<evidence type="ECO:0000259" key="4">
    <source>
        <dbReference type="PROSITE" id="PS50943"/>
    </source>
</evidence>
<dbReference type="EMBL" id="LHZR01000052">
    <property type="protein sequence ID" value="KXV51189.1"/>
    <property type="molecule type" value="Genomic_DNA"/>
</dbReference>
<protein>
    <recommendedName>
        <fullName evidence="4">HTH cro/C1-type domain-containing protein</fullName>
    </recommendedName>
</protein>
<dbReference type="PANTHER" id="PTHR40661:SF1">
    <property type="entry name" value="HTH CRO_C1-TYPE DOMAIN-CONTAINING PROTEIN"/>
    <property type="match status" value="1"/>
</dbReference>
<dbReference type="Gene3D" id="1.10.260.40">
    <property type="entry name" value="lambda repressor-like DNA-binding domains"/>
    <property type="match status" value="1"/>
</dbReference>
<dbReference type="Gene3D" id="2.10.109.10">
    <property type="entry name" value="Umud Fragment, subunit A"/>
    <property type="match status" value="1"/>
</dbReference>
<gene>
    <name evidence="5" type="ORF">AD945_00605</name>
</gene>
<dbReference type="RefSeq" id="WP_062105667.1">
    <property type="nucleotide sequence ID" value="NZ_LHZR01000052.1"/>
</dbReference>
<dbReference type="SUPFAM" id="SSF51306">
    <property type="entry name" value="LexA/Signal peptidase"/>
    <property type="match status" value="1"/>
</dbReference>
<dbReference type="CDD" id="cd06529">
    <property type="entry name" value="S24_LexA-like"/>
    <property type="match status" value="1"/>
</dbReference>
<dbReference type="Proteomes" id="UP000075636">
    <property type="component" value="Unassembled WGS sequence"/>
</dbReference>
<dbReference type="InterPro" id="IPR015927">
    <property type="entry name" value="Peptidase_S24_S26A/B/C"/>
</dbReference>
<dbReference type="InterPro" id="IPR039418">
    <property type="entry name" value="LexA-like"/>
</dbReference>
<dbReference type="PROSITE" id="PS50943">
    <property type="entry name" value="HTH_CROC1"/>
    <property type="match status" value="1"/>
</dbReference>
<dbReference type="AlphaFoldDB" id="A0A149TNL4"/>
<dbReference type="InterPro" id="IPR036286">
    <property type="entry name" value="LexA/Signal_pep-like_sf"/>
</dbReference>
<evidence type="ECO:0000256" key="2">
    <source>
        <dbReference type="ARBA" id="ARBA00023125"/>
    </source>
</evidence>
<dbReference type="GO" id="GO:0003677">
    <property type="term" value="F:DNA binding"/>
    <property type="evidence" value="ECO:0007669"/>
    <property type="project" value="UniProtKB-KW"/>
</dbReference>
<name>A0A149TNL4_9PROT</name>
<evidence type="ECO:0000313" key="5">
    <source>
        <dbReference type="EMBL" id="KXV51189.1"/>
    </source>
</evidence>
<organism evidence="5 6">
    <name type="scientific">Gluconobacter albidus</name>
    <dbReference type="NCBI Taxonomy" id="318683"/>
    <lineage>
        <taxon>Bacteria</taxon>
        <taxon>Pseudomonadati</taxon>
        <taxon>Pseudomonadota</taxon>
        <taxon>Alphaproteobacteria</taxon>
        <taxon>Acetobacterales</taxon>
        <taxon>Acetobacteraceae</taxon>
        <taxon>Gluconobacter</taxon>
    </lineage>
</organism>
<proteinExistence type="predicted"/>